<organism evidence="3 4">
    <name type="scientific">Hymenobacter saemangeumensis</name>
    <dbReference type="NCBI Taxonomy" id="1084522"/>
    <lineage>
        <taxon>Bacteria</taxon>
        <taxon>Pseudomonadati</taxon>
        <taxon>Bacteroidota</taxon>
        <taxon>Cytophagia</taxon>
        <taxon>Cytophagales</taxon>
        <taxon>Hymenobacteraceae</taxon>
        <taxon>Hymenobacter</taxon>
    </lineage>
</organism>
<feature type="chain" id="PRO_5046456144" evidence="2">
    <location>
        <begin position="21"/>
        <end position="187"/>
    </location>
</feature>
<comment type="caution">
    <text evidence="3">The sequence shown here is derived from an EMBL/GenBank/DDBJ whole genome shotgun (WGS) entry which is preliminary data.</text>
</comment>
<keyword evidence="1" id="KW-0812">Transmembrane</keyword>
<sequence>MKYLFAAALLSLLASRPAIGQTARIAHLSHGGSLATLAPELDNFGEPIPYFAVDSVRLISDSTALEYGEWRWAWRTEQEKEKMRTHKFSSRQGGAARASARSYVEQTARIHPNLKVLSYDTLPSVPAPVPKKQKAKRKKAALLMPLPAEPPRPYGLWLSAAFILTLAGAGWLLSGPDQRPRTLPAHA</sequence>
<gene>
    <name evidence="3" type="ORF">GCM10023185_34180</name>
</gene>
<keyword evidence="1" id="KW-1133">Transmembrane helix</keyword>
<evidence type="ECO:0000256" key="2">
    <source>
        <dbReference type="SAM" id="SignalP"/>
    </source>
</evidence>
<name>A0ABP8INR5_9BACT</name>
<dbReference type="RefSeq" id="WP_345237326.1">
    <property type="nucleotide sequence ID" value="NZ_BAABGZ010000072.1"/>
</dbReference>
<reference evidence="4" key="1">
    <citation type="journal article" date="2019" name="Int. J. Syst. Evol. Microbiol.">
        <title>The Global Catalogue of Microorganisms (GCM) 10K type strain sequencing project: providing services to taxonomists for standard genome sequencing and annotation.</title>
        <authorList>
            <consortium name="The Broad Institute Genomics Platform"/>
            <consortium name="The Broad Institute Genome Sequencing Center for Infectious Disease"/>
            <person name="Wu L."/>
            <person name="Ma J."/>
        </authorList>
    </citation>
    <scope>NUCLEOTIDE SEQUENCE [LARGE SCALE GENOMIC DNA]</scope>
    <source>
        <strain evidence="4">JCM 17923</strain>
    </source>
</reference>
<evidence type="ECO:0000313" key="4">
    <source>
        <dbReference type="Proteomes" id="UP001501153"/>
    </source>
</evidence>
<feature type="transmembrane region" description="Helical" evidence="1">
    <location>
        <begin position="154"/>
        <end position="173"/>
    </location>
</feature>
<feature type="signal peptide" evidence="2">
    <location>
        <begin position="1"/>
        <end position="20"/>
    </location>
</feature>
<accession>A0ABP8INR5</accession>
<keyword evidence="4" id="KW-1185">Reference proteome</keyword>
<dbReference type="EMBL" id="BAABGZ010000072">
    <property type="protein sequence ID" value="GAA4364563.1"/>
    <property type="molecule type" value="Genomic_DNA"/>
</dbReference>
<keyword evidence="2" id="KW-0732">Signal</keyword>
<proteinExistence type="predicted"/>
<protein>
    <submittedName>
        <fullName evidence="3">Uncharacterized protein</fullName>
    </submittedName>
</protein>
<dbReference type="Proteomes" id="UP001501153">
    <property type="component" value="Unassembled WGS sequence"/>
</dbReference>
<evidence type="ECO:0000313" key="3">
    <source>
        <dbReference type="EMBL" id="GAA4364563.1"/>
    </source>
</evidence>
<evidence type="ECO:0000256" key="1">
    <source>
        <dbReference type="SAM" id="Phobius"/>
    </source>
</evidence>
<keyword evidence="1" id="KW-0472">Membrane</keyword>